<dbReference type="SUPFAM" id="SSF53383">
    <property type="entry name" value="PLP-dependent transferases"/>
    <property type="match status" value="1"/>
</dbReference>
<organism evidence="7 8">
    <name type="scientific">Streptomyces mirabilis</name>
    <dbReference type="NCBI Taxonomy" id="68239"/>
    <lineage>
        <taxon>Bacteria</taxon>
        <taxon>Bacillati</taxon>
        <taxon>Actinomycetota</taxon>
        <taxon>Actinomycetes</taxon>
        <taxon>Kitasatosporales</taxon>
        <taxon>Streptomycetaceae</taxon>
        <taxon>Streptomyces</taxon>
    </lineage>
</organism>
<dbReference type="InterPro" id="IPR051446">
    <property type="entry name" value="HTH_trans_reg/aminotransferase"/>
</dbReference>
<dbReference type="RefSeq" id="WP_316738796.1">
    <property type="nucleotide sequence ID" value="NZ_JARAKF010000006.1"/>
</dbReference>
<evidence type="ECO:0000256" key="1">
    <source>
        <dbReference type="ARBA" id="ARBA00005384"/>
    </source>
</evidence>
<reference evidence="7 8" key="1">
    <citation type="submission" date="2023-02" db="EMBL/GenBank/DDBJ databases">
        <authorList>
            <person name="Maleckis M."/>
        </authorList>
    </citation>
    <scope>NUCLEOTIDE SEQUENCE [LARGE SCALE GENOMIC DNA]</scope>
    <source>
        <strain evidence="7 8">P8-A2</strain>
    </source>
</reference>
<dbReference type="SUPFAM" id="SSF51735">
    <property type="entry name" value="NAD(P)-binding Rossmann-fold domains"/>
    <property type="match status" value="1"/>
</dbReference>
<dbReference type="Gene3D" id="3.40.640.10">
    <property type="entry name" value="Type I PLP-dependent aspartate aminotransferase-like (Major domain)"/>
    <property type="match status" value="1"/>
</dbReference>
<dbReference type="PANTHER" id="PTHR46577">
    <property type="entry name" value="HTH-TYPE TRANSCRIPTIONAL REGULATORY PROTEIN GABR"/>
    <property type="match status" value="1"/>
</dbReference>
<gene>
    <name evidence="7" type="ORF">PU648_58710</name>
</gene>
<dbReference type="PRINTS" id="PR00035">
    <property type="entry name" value="HTHGNTR"/>
</dbReference>
<feature type="domain" description="HTH gntR-type" evidence="6">
    <location>
        <begin position="123"/>
        <end position="191"/>
    </location>
</feature>
<dbReference type="PANTHER" id="PTHR46577:SF1">
    <property type="entry name" value="HTH-TYPE TRANSCRIPTIONAL REGULATORY PROTEIN GABR"/>
    <property type="match status" value="1"/>
</dbReference>
<dbReference type="Pfam" id="PF00106">
    <property type="entry name" value="adh_short"/>
    <property type="match status" value="1"/>
</dbReference>
<dbReference type="Gene3D" id="1.10.10.10">
    <property type="entry name" value="Winged helix-like DNA-binding domain superfamily/Winged helix DNA-binding domain"/>
    <property type="match status" value="1"/>
</dbReference>
<proteinExistence type="inferred from homology"/>
<keyword evidence="3" id="KW-0805">Transcription regulation</keyword>
<evidence type="ECO:0000259" key="6">
    <source>
        <dbReference type="PROSITE" id="PS50949"/>
    </source>
</evidence>
<dbReference type="Gene3D" id="3.40.50.720">
    <property type="entry name" value="NAD(P)-binding Rossmann-like Domain"/>
    <property type="match status" value="1"/>
</dbReference>
<accession>A0ABU3V6U2</accession>
<dbReference type="Pfam" id="PF00155">
    <property type="entry name" value="Aminotran_1_2"/>
    <property type="match status" value="1"/>
</dbReference>
<keyword evidence="7" id="KW-0032">Aminotransferase</keyword>
<dbReference type="InterPro" id="IPR015421">
    <property type="entry name" value="PyrdxlP-dep_Trfase_major"/>
</dbReference>
<evidence type="ECO:0000256" key="3">
    <source>
        <dbReference type="ARBA" id="ARBA00023015"/>
    </source>
</evidence>
<sequence length="565" mass="59475">MTAGLVGKTALITGSGHGIGSAIATGLAQAGVDVILLPRTADQLDETANAIRASASSVEVRIVTTDLTNDNQRTTSIDNLLSGGPVDVPINNAATVEPLGARTTISPAQLRQAFENDLIRAGRGVRRALAEAVREAVRTGHLAPGTRLPSSRQLAADLGLARNTVADAYADLVAEGWLTARRGSGTLVADRMITRPILARSAAEPSGDPCHDLIPGNPDLAAFPRAAWLKATRRALAAAPDDALGYGDPRGRPELRTALADHLARARGVYVSPEHILICAGVSHGLQILSGVLAGRGARNVAVEAYGLDRYWGLLAAAGLKTLPLPLDTHGTDPVPPVGTDAVLLTPAHQFPVGTALQRDRRTAVVDWARQTGGLVLEDDYDGEFRFDRQSVGALQGLDPDCVVYLGTASKTLAPGLRLAWMALPPALAEEAVAAKGQIDSCEVFSQLTMAEFITSGAYDRHVRAARRRYRDRRDALVAALAQHAPKVCVIGTSAGLHIVLGLPPGTEQRVLQSAARQGLEVAGLSRYRHERSLNAMPDALVVGYGVPSDIAWPQALSALVRILS</sequence>
<keyword evidence="2" id="KW-0663">Pyridoxal phosphate</keyword>
<dbReference type="PROSITE" id="PS50949">
    <property type="entry name" value="HTH_GNTR"/>
    <property type="match status" value="1"/>
</dbReference>
<comment type="caution">
    <text evidence="7">The sequence shown here is derived from an EMBL/GenBank/DDBJ whole genome shotgun (WGS) entry which is preliminary data.</text>
</comment>
<dbReference type="Pfam" id="PF00392">
    <property type="entry name" value="GntR"/>
    <property type="match status" value="1"/>
</dbReference>
<dbReference type="InterPro" id="IPR036390">
    <property type="entry name" value="WH_DNA-bd_sf"/>
</dbReference>
<keyword evidence="5" id="KW-0804">Transcription</keyword>
<evidence type="ECO:0000313" key="8">
    <source>
        <dbReference type="Proteomes" id="UP001257627"/>
    </source>
</evidence>
<dbReference type="GO" id="GO:0008483">
    <property type="term" value="F:transaminase activity"/>
    <property type="evidence" value="ECO:0007669"/>
    <property type="project" value="UniProtKB-KW"/>
</dbReference>
<dbReference type="EMBL" id="JARAKF010000006">
    <property type="protein sequence ID" value="MDU9001868.1"/>
    <property type="molecule type" value="Genomic_DNA"/>
</dbReference>
<comment type="similarity">
    <text evidence="1">In the C-terminal section; belongs to the class-I pyridoxal-phosphate-dependent aminotransferase family.</text>
</comment>
<dbReference type="InterPro" id="IPR004839">
    <property type="entry name" value="Aminotransferase_I/II_large"/>
</dbReference>
<evidence type="ECO:0000256" key="4">
    <source>
        <dbReference type="ARBA" id="ARBA00023125"/>
    </source>
</evidence>
<dbReference type="CDD" id="cd07377">
    <property type="entry name" value="WHTH_GntR"/>
    <property type="match status" value="1"/>
</dbReference>
<keyword evidence="8" id="KW-1185">Reference proteome</keyword>
<keyword evidence="4" id="KW-0238">DNA-binding</keyword>
<dbReference type="InterPro" id="IPR000524">
    <property type="entry name" value="Tscrpt_reg_HTH_GntR"/>
</dbReference>
<name>A0ABU3V6U2_9ACTN</name>
<dbReference type="Proteomes" id="UP001257627">
    <property type="component" value="Unassembled WGS sequence"/>
</dbReference>
<dbReference type="InterPro" id="IPR036291">
    <property type="entry name" value="NAD(P)-bd_dom_sf"/>
</dbReference>
<dbReference type="SMART" id="SM00345">
    <property type="entry name" value="HTH_GNTR"/>
    <property type="match status" value="1"/>
</dbReference>
<protein>
    <submittedName>
        <fullName evidence="7">Aminotransferase class I/II-fold pyridoxal phosphate-dependent enzyme</fullName>
    </submittedName>
</protein>
<evidence type="ECO:0000313" key="7">
    <source>
        <dbReference type="EMBL" id="MDU9001868.1"/>
    </source>
</evidence>
<evidence type="ECO:0000256" key="2">
    <source>
        <dbReference type="ARBA" id="ARBA00022898"/>
    </source>
</evidence>
<dbReference type="PRINTS" id="PR00081">
    <property type="entry name" value="GDHRDH"/>
</dbReference>
<dbReference type="SUPFAM" id="SSF46785">
    <property type="entry name" value="Winged helix' DNA-binding domain"/>
    <property type="match status" value="1"/>
</dbReference>
<dbReference type="InterPro" id="IPR036388">
    <property type="entry name" value="WH-like_DNA-bd_sf"/>
</dbReference>
<dbReference type="InterPro" id="IPR002347">
    <property type="entry name" value="SDR_fam"/>
</dbReference>
<keyword evidence="7" id="KW-0808">Transferase</keyword>
<dbReference type="InterPro" id="IPR015424">
    <property type="entry name" value="PyrdxlP-dep_Trfase"/>
</dbReference>
<dbReference type="CDD" id="cd00609">
    <property type="entry name" value="AAT_like"/>
    <property type="match status" value="1"/>
</dbReference>
<evidence type="ECO:0000256" key="5">
    <source>
        <dbReference type="ARBA" id="ARBA00023163"/>
    </source>
</evidence>